<protein>
    <recommendedName>
        <fullName evidence="3">Carbohydrate-binding module family 19 domain-containing protein</fullName>
    </recommendedName>
</protein>
<comment type="caution">
    <text evidence="4">The sequence shown here is derived from an EMBL/GenBank/DDBJ whole genome shotgun (WGS) entry which is preliminary data.</text>
</comment>
<reference evidence="4 5" key="1">
    <citation type="journal article" date="2011" name="PLoS Pathog.">
        <title>Endophytic Life Strategies Decoded by Genome and Transcriptome Analyses of the Mutualistic Root Symbiont Piriformospora indica.</title>
        <authorList>
            <person name="Zuccaro A."/>
            <person name="Lahrmann U."/>
            <person name="Guldener U."/>
            <person name="Langen G."/>
            <person name="Pfiffi S."/>
            <person name="Biedenkopf D."/>
            <person name="Wong P."/>
            <person name="Samans B."/>
            <person name="Grimm C."/>
            <person name="Basiewicz M."/>
            <person name="Murat C."/>
            <person name="Martin F."/>
            <person name="Kogel K.H."/>
        </authorList>
    </citation>
    <scope>NUCLEOTIDE SEQUENCE [LARGE SCALE GENOMIC DNA]</scope>
    <source>
        <strain evidence="4 5">DSM 11827</strain>
    </source>
</reference>
<feature type="domain" description="Carbohydrate-binding module family 19" evidence="3">
    <location>
        <begin position="507"/>
        <end position="540"/>
    </location>
</feature>
<dbReference type="AlphaFoldDB" id="G4TEW9"/>
<dbReference type="Pfam" id="PF03427">
    <property type="entry name" value="CBM_19"/>
    <property type="match status" value="2"/>
</dbReference>
<feature type="signal peptide" evidence="2">
    <location>
        <begin position="1"/>
        <end position="20"/>
    </location>
</feature>
<dbReference type="HOGENOM" id="CLU_024214_0_0_1"/>
<sequence>MIFKPYLFALLGASTLVAEAAPITVGGAAQLCSVAPCRMRRVRRTPEIMRNWKRQDDDGDGESTPPPPSTPDVGVVPVTSTSTIPVSQELPPGPVGGSTTPATGTNTTTTPPATTSTAVGTVPAAPAIPSTGTINPLTGQTPPFSPFGQPTTGFNPFGQPPTTEFTPFGQPPVGAVPPFGQPPFGQPPIGAVPPFGVPPTGFEQTGQFGSNPFANGLPPTTGFGTEFGANGQFGSTGQLGLTGQLGSTGQFGSTEQPGSTGQLGSTGSTGQFGSTGQPETCGPTGCTPTSATNTQCGASGCGTFGRDHEFGMPPSFSPFPSYMQNYAMYYLPHMMYSVDASMSYVGQLLGAAMQSLQSALMHVQQNMAAYGAMMTPQLHSSLGHNMQFEGQQVGGSHFSSSQEPFPSNGQFSNGQFGSPNTQFSSTGNFGSLNDQFSSSSNNNLGGASTASVHNNGQSKTQPSRKAGIAEVTPEVNTGAAAFQTQNARDAQGLNQKFKSITVGSPCTVGENACTSDGQFAQCPFGTFIATPCAAGTQCLALPLVLKPGTSIACSTLEDANRRMADAGASGGFDGQQGSGSVASNTGSTLQNPQGPSSTASTSAVSGENNAGGFQAQNARDAQGLNERFKSITVGSPCTIGENACTSDGQFAQCPFGTFIATPCSGGTKCFALPLVFKPGTSVTCSTLEDANRRMADAGVSGGFDGRQ</sequence>
<feature type="region of interest" description="Disordered" evidence="1">
    <location>
        <begin position="390"/>
        <end position="467"/>
    </location>
</feature>
<feature type="compositionally biased region" description="Polar residues" evidence="1">
    <location>
        <begin position="581"/>
        <end position="608"/>
    </location>
</feature>
<dbReference type="STRING" id="1109443.G4TEW9"/>
<dbReference type="Proteomes" id="UP000007148">
    <property type="component" value="Unassembled WGS sequence"/>
</dbReference>
<dbReference type="OrthoDB" id="2362516at2759"/>
<dbReference type="InParanoid" id="G4TEW9"/>
<feature type="region of interest" description="Disordered" evidence="1">
    <location>
        <begin position="241"/>
        <end position="287"/>
    </location>
</feature>
<dbReference type="GO" id="GO:0008061">
    <property type="term" value="F:chitin binding"/>
    <property type="evidence" value="ECO:0007669"/>
    <property type="project" value="InterPro"/>
</dbReference>
<dbReference type="EMBL" id="CAFZ01000066">
    <property type="protein sequence ID" value="CCA69862.1"/>
    <property type="molecule type" value="Genomic_DNA"/>
</dbReference>
<evidence type="ECO:0000313" key="5">
    <source>
        <dbReference type="Proteomes" id="UP000007148"/>
    </source>
</evidence>
<evidence type="ECO:0000313" key="4">
    <source>
        <dbReference type="EMBL" id="CCA69862.1"/>
    </source>
</evidence>
<dbReference type="eggNOG" id="ENOG502SHGB">
    <property type="taxonomic scope" value="Eukaryota"/>
</dbReference>
<feature type="region of interest" description="Disordered" evidence="1">
    <location>
        <begin position="48"/>
        <end position="119"/>
    </location>
</feature>
<dbReference type="GO" id="GO:0006032">
    <property type="term" value="P:chitin catabolic process"/>
    <property type="evidence" value="ECO:0007669"/>
    <property type="project" value="InterPro"/>
</dbReference>
<accession>G4TEW9</accession>
<proteinExistence type="predicted"/>
<evidence type="ECO:0000256" key="1">
    <source>
        <dbReference type="SAM" id="MobiDB-lite"/>
    </source>
</evidence>
<feature type="compositionally biased region" description="Gly residues" evidence="1">
    <location>
        <begin position="568"/>
        <end position="577"/>
    </location>
</feature>
<organism evidence="4 5">
    <name type="scientific">Serendipita indica (strain DSM 11827)</name>
    <name type="common">Root endophyte fungus</name>
    <name type="synonym">Piriformospora indica</name>
    <dbReference type="NCBI Taxonomy" id="1109443"/>
    <lineage>
        <taxon>Eukaryota</taxon>
        <taxon>Fungi</taxon>
        <taxon>Dikarya</taxon>
        <taxon>Basidiomycota</taxon>
        <taxon>Agaricomycotina</taxon>
        <taxon>Agaricomycetes</taxon>
        <taxon>Sebacinales</taxon>
        <taxon>Serendipitaceae</taxon>
        <taxon>Serendipita</taxon>
    </lineage>
</organism>
<keyword evidence="2" id="KW-0732">Signal</keyword>
<evidence type="ECO:0000256" key="2">
    <source>
        <dbReference type="SAM" id="SignalP"/>
    </source>
</evidence>
<gene>
    <name evidence="4" type="ORF">PIIN_03801</name>
</gene>
<feature type="compositionally biased region" description="Low complexity" evidence="1">
    <location>
        <begin position="97"/>
        <end position="119"/>
    </location>
</feature>
<feature type="compositionally biased region" description="Polar residues" evidence="1">
    <location>
        <begin position="444"/>
        <end position="463"/>
    </location>
</feature>
<feature type="compositionally biased region" description="Polar residues" evidence="1">
    <location>
        <begin position="397"/>
        <end position="436"/>
    </location>
</feature>
<keyword evidence="5" id="KW-1185">Reference proteome</keyword>
<name>G4TEW9_SERID</name>
<feature type="region of interest" description="Disordered" evidence="1">
    <location>
        <begin position="564"/>
        <end position="613"/>
    </location>
</feature>
<dbReference type="InterPro" id="IPR005089">
    <property type="entry name" value="CBM19"/>
</dbReference>
<evidence type="ECO:0000259" key="3">
    <source>
        <dbReference type="Pfam" id="PF03427"/>
    </source>
</evidence>
<feature type="chain" id="PRO_5003468703" description="Carbohydrate-binding module family 19 domain-containing protein" evidence="2">
    <location>
        <begin position="21"/>
        <end position="707"/>
    </location>
</feature>
<feature type="compositionally biased region" description="Low complexity" evidence="1">
    <location>
        <begin position="71"/>
        <end position="87"/>
    </location>
</feature>
<feature type="domain" description="Carbohydrate-binding module family 19" evidence="3">
    <location>
        <begin position="639"/>
        <end position="670"/>
    </location>
</feature>